<keyword evidence="2" id="KW-1185">Reference proteome</keyword>
<evidence type="ECO:0000313" key="1">
    <source>
        <dbReference type="EMBL" id="BAY16021.1"/>
    </source>
</evidence>
<dbReference type="AlphaFoldDB" id="A0A1Z4GET5"/>
<protein>
    <submittedName>
        <fullName evidence="1">Mg2+ transporter protein, CorA family protein</fullName>
    </submittedName>
</protein>
<reference evidence="1 2" key="1">
    <citation type="submission" date="2017-06" db="EMBL/GenBank/DDBJ databases">
        <title>Genome sequencing of cyanobaciteial culture collection at National Institute for Environmental Studies (NIES).</title>
        <authorList>
            <person name="Hirose Y."/>
            <person name="Shimura Y."/>
            <person name="Fujisawa T."/>
            <person name="Nakamura Y."/>
            <person name="Kawachi M."/>
        </authorList>
    </citation>
    <scope>NUCLEOTIDE SEQUENCE [LARGE SCALE GENOMIC DNA]</scope>
    <source>
        <strain evidence="1 2">NIES-21</strain>
    </source>
</reference>
<accession>A0A1Z4GET5</accession>
<organism evidence="1 2">
    <name type="scientific">Anabaenopsis circularis NIES-21</name>
    <dbReference type="NCBI Taxonomy" id="1085406"/>
    <lineage>
        <taxon>Bacteria</taxon>
        <taxon>Bacillati</taxon>
        <taxon>Cyanobacteriota</taxon>
        <taxon>Cyanophyceae</taxon>
        <taxon>Nostocales</taxon>
        <taxon>Nodulariaceae</taxon>
        <taxon>Anabaenopsis</taxon>
    </lineage>
</organism>
<evidence type="ECO:0000313" key="2">
    <source>
        <dbReference type="Proteomes" id="UP000218287"/>
    </source>
</evidence>
<sequence length="46" mass="5551">MLTLLTFSQNHLELFSSKDVEPILKKIDGSQNIWLRCIHFRDHRNR</sequence>
<proteinExistence type="predicted"/>
<dbReference type="EMBL" id="AP018174">
    <property type="protein sequence ID" value="BAY16021.1"/>
    <property type="molecule type" value="Genomic_DNA"/>
</dbReference>
<gene>
    <name evidence="1" type="ORF">NIES21_18440</name>
</gene>
<name>A0A1Z4GET5_9CYAN</name>
<dbReference type="Proteomes" id="UP000218287">
    <property type="component" value="Chromosome"/>
</dbReference>